<dbReference type="AlphaFoldDB" id="A0A0J9GYB5"/>
<dbReference type="PROSITE" id="PS51257">
    <property type="entry name" value="PROKAR_LIPOPROTEIN"/>
    <property type="match status" value="1"/>
</dbReference>
<evidence type="ECO:0000256" key="2">
    <source>
        <dbReference type="SAM" id="SignalP"/>
    </source>
</evidence>
<evidence type="ECO:0000256" key="1">
    <source>
        <dbReference type="SAM" id="MobiDB-lite"/>
    </source>
</evidence>
<feature type="compositionally biased region" description="Pro residues" evidence="1">
    <location>
        <begin position="31"/>
        <end position="41"/>
    </location>
</feature>
<dbReference type="RefSeq" id="WP_053101299.1">
    <property type="nucleotide sequence ID" value="NZ_LFTY01000002.1"/>
</dbReference>
<dbReference type="InterPro" id="IPR021323">
    <property type="entry name" value="DUF2927"/>
</dbReference>
<dbReference type="Pfam" id="PF11150">
    <property type="entry name" value="DUF2927"/>
    <property type="match status" value="1"/>
</dbReference>
<evidence type="ECO:0000313" key="4">
    <source>
        <dbReference type="Proteomes" id="UP000037178"/>
    </source>
</evidence>
<feature type="signal peptide" evidence="2">
    <location>
        <begin position="1"/>
        <end position="26"/>
    </location>
</feature>
<reference evidence="3 4" key="1">
    <citation type="submission" date="2015-06" db="EMBL/GenBank/DDBJ databases">
        <title>Draft genome sequence of an Alphaproteobacteria species associated to the Mediterranean sponge Oscarella lobularis.</title>
        <authorList>
            <person name="Jourda C."/>
            <person name="Santini S."/>
            <person name="Claverie J.-M."/>
        </authorList>
    </citation>
    <scope>NUCLEOTIDE SEQUENCE [LARGE SCALE GENOMIC DNA]</scope>
    <source>
        <strain evidence="3">IGS</strain>
    </source>
</reference>
<name>A0A0J9GYB5_9RHOB</name>
<accession>A0A0J9GYB5</accession>
<feature type="chain" id="PRO_5005319992" evidence="2">
    <location>
        <begin position="27"/>
        <end position="316"/>
    </location>
</feature>
<dbReference type="EMBL" id="LFTY01000002">
    <property type="protein sequence ID" value="KMW58468.1"/>
    <property type="molecule type" value="Genomic_DNA"/>
</dbReference>
<feature type="region of interest" description="Disordered" evidence="1">
    <location>
        <begin position="29"/>
        <end position="48"/>
    </location>
</feature>
<dbReference type="PATRIC" id="fig|1675527.3.peg.3601"/>
<dbReference type="Proteomes" id="UP000037178">
    <property type="component" value="Unassembled WGS sequence"/>
</dbReference>
<dbReference type="OrthoDB" id="3295600at2"/>
<organism evidence="3 4">
    <name type="scientific">Candidatus Rhodobacter oscarellae</name>
    <dbReference type="NCBI Taxonomy" id="1675527"/>
    <lineage>
        <taxon>Bacteria</taxon>
        <taxon>Pseudomonadati</taxon>
        <taxon>Pseudomonadota</taxon>
        <taxon>Alphaproteobacteria</taxon>
        <taxon>Rhodobacterales</taxon>
        <taxon>Rhodobacter group</taxon>
        <taxon>Rhodobacter</taxon>
    </lineage>
</organism>
<keyword evidence="4" id="KW-1185">Reference proteome</keyword>
<protein>
    <submittedName>
        <fullName evidence="3">Tellurite resistance protein (TelA)</fullName>
    </submittedName>
</protein>
<evidence type="ECO:0000313" key="3">
    <source>
        <dbReference type="EMBL" id="KMW58468.1"/>
    </source>
</evidence>
<keyword evidence="2" id="KW-0732">Signal</keyword>
<dbReference type="STRING" id="1675527.AIOL_003443"/>
<sequence>MRQRTLKNWSLGVAGALLLAACQPIGILDNAPPPQPGPEPEGPVVTEPSAASKSLEAYYGRIQQNFLTRGLLRVDGGGPDTPITRRQLVENFVRIALFEEFSSVGGRMVRSGKSTRLHRWAQPIRMQIVFGDSVPLAKRARDRREIYAFARRMTRLTGLPVTVGAPDPNFFVFIVNEDERQVLGPKLREISPDVDSAAVDTVQDMRRSTLCLVFAVDGGENGIYSRAAAVIRAEHPDLLRLSCIHEEIAQGLGLPNDSPLARPSVFNDDEEFGLLTTHDEYLLRMLYDPRMRPGMTEAEARPIAEQIALELLGAES</sequence>
<comment type="caution">
    <text evidence="3">The sequence shown here is derived from an EMBL/GenBank/DDBJ whole genome shotgun (WGS) entry which is preliminary data.</text>
</comment>
<proteinExistence type="predicted"/>
<gene>
    <name evidence="3" type="ORF">AIOL_003443</name>
</gene>